<evidence type="ECO:0000256" key="1">
    <source>
        <dbReference type="ARBA" id="ARBA00005495"/>
    </source>
</evidence>
<evidence type="ECO:0000313" key="7">
    <source>
        <dbReference type="Proteomes" id="UP001174934"/>
    </source>
</evidence>
<dbReference type="EMBL" id="JAULSR010000004">
    <property type="protein sequence ID" value="KAK0621860.1"/>
    <property type="molecule type" value="Genomic_DNA"/>
</dbReference>
<dbReference type="Gene3D" id="3.90.1590.10">
    <property type="entry name" value="glutathione-dependent formaldehyde- activating enzyme (gfa)"/>
    <property type="match status" value="2"/>
</dbReference>
<dbReference type="PANTHER" id="PTHR33337:SF31">
    <property type="entry name" value="DUF636 DOMAIN PROTEIN (AFU_ORTHOLOGUE AFUA_2G12650)"/>
    <property type="match status" value="1"/>
</dbReference>
<keyword evidence="2" id="KW-0479">Metal-binding</keyword>
<dbReference type="Proteomes" id="UP001174934">
    <property type="component" value="Unassembled WGS sequence"/>
</dbReference>
<comment type="caution">
    <text evidence="6">The sequence shown here is derived from an EMBL/GenBank/DDBJ whole genome shotgun (WGS) entry which is preliminary data.</text>
</comment>
<evidence type="ECO:0000256" key="4">
    <source>
        <dbReference type="ARBA" id="ARBA00023239"/>
    </source>
</evidence>
<keyword evidence="7" id="KW-1185">Reference proteome</keyword>
<comment type="similarity">
    <text evidence="1">Belongs to the Gfa family.</text>
</comment>
<keyword evidence="3" id="KW-0862">Zinc</keyword>
<keyword evidence="4" id="KW-0456">Lyase</keyword>
<evidence type="ECO:0000256" key="3">
    <source>
        <dbReference type="ARBA" id="ARBA00022833"/>
    </source>
</evidence>
<organism evidence="6 7">
    <name type="scientific">Bombardia bombarda</name>
    <dbReference type="NCBI Taxonomy" id="252184"/>
    <lineage>
        <taxon>Eukaryota</taxon>
        <taxon>Fungi</taxon>
        <taxon>Dikarya</taxon>
        <taxon>Ascomycota</taxon>
        <taxon>Pezizomycotina</taxon>
        <taxon>Sordariomycetes</taxon>
        <taxon>Sordariomycetidae</taxon>
        <taxon>Sordariales</taxon>
        <taxon>Lasiosphaeriaceae</taxon>
        <taxon>Bombardia</taxon>
    </lineage>
</organism>
<dbReference type="InterPro" id="IPR011057">
    <property type="entry name" value="Mss4-like_sf"/>
</dbReference>
<dbReference type="AlphaFoldDB" id="A0AA40C1S8"/>
<dbReference type="GO" id="GO:0046872">
    <property type="term" value="F:metal ion binding"/>
    <property type="evidence" value="ECO:0007669"/>
    <property type="project" value="UniProtKB-KW"/>
</dbReference>
<reference evidence="6" key="1">
    <citation type="submission" date="2023-06" db="EMBL/GenBank/DDBJ databases">
        <title>Genome-scale phylogeny and comparative genomics of the fungal order Sordariales.</title>
        <authorList>
            <consortium name="Lawrence Berkeley National Laboratory"/>
            <person name="Hensen N."/>
            <person name="Bonometti L."/>
            <person name="Westerberg I."/>
            <person name="Brannstrom I.O."/>
            <person name="Guillou S."/>
            <person name="Cros-Aarteil S."/>
            <person name="Calhoun S."/>
            <person name="Haridas S."/>
            <person name="Kuo A."/>
            <person name="Mondo S."/>
            <person name="Pangilinan J."/>
            <person name="Riley R."/>
            <person name="LaButti K."/>
            <person name="Andreopoulos B."/>
            <person name="Lipzen A."/>
            <person name="Chen C."/>
            <person name="Yanf M."/>
            <person name="Daum C."/>
            <person name="Ng V."/>
            <person name="Clum A."/>
            <person name="Steindorff A."/>
            <person name="Ohm R."/>
            <person name="Martin F."/>
            <person name="Silar P."/>
            <person name="Natvig D."/>
            <person name="Lalanne C."/>
            <person name="Gautier V."/>
            <person name="Ament-velasquez S.L."/>
            <person name="Kruys A."/>
            <person name="Hutchinson M.I."/>
            <person name="Powell A.J."/>
            <person name="Barry K."/>
            <person name="Miller A.N."/>
            <person name="Grigoriev I.V."/>
            <person name="Debuchy R."/>
            <person name="Gladieux P."/>
            <person name="Thoren M.H."/>
            <person name="Johannesson H."/>
        </authorList>
    </citation>
    <scope>NUCLEOTIDE SEQUENCE</scope>
    <source>
        <strain evidence="6">SMH3391-2</strain>
    </source>
</reference>
<evidence type="ECO:0000256" key="2">
    <source>
        <dbReference type="ARBA" id="ARBA00022723"/>
    </source>
</evidence>
<feature type="domain" description="CENP-V/GFA" evidence="5">
    <location>
        <begin position="17"/>
        <end position="156"/>
    </location>
</feature>
<dbReference type="PANTHER" id="PTHR33337">
    <property type="entry name" value="GFA DOMAIN-CONTAINING PROTEIN"/>
    <property type="match status" value="1"/>
</dbReference>
<name>A0AA40C1S8_9PEZI</name>
<evidence type="ECO:0000259" key="5">
    <source>
        <dbReference type="PROSITE" id="PS51891"/>
    </source>
</evidence>
<evidence type="ECO:0000313" key="6">
    <source>
        <dbReference type="EMBL" id="KAK0621860.1"/>
    </source>
</evidence>
<dbReference type="SUPFAM" id="SSF51316">
    <property type="entry name" value="Mss4-like"/>
    <property type="match status" value="2"/>
</dbReference>
<proteinExistence type="inferred from homology"/>
<protein>
    <submittedName>
        <fullName evidence="6">Mss4-like protein</fullName>
    </submittedName>
</protein>
<dbReference type="InterPro" id="IPR006913">
    <property type="entry name" value="CENP-V/GFA"/>
</dbReference>
<gene>
    <name evidence="6" type="ORF">B0T17DRAFT_306082</name>
</gene>
<accession>A0AA40C1S8</accession>
<sequence>MATTSLPHQLPGANKTLTAACHCRSVHFTITVPTSSLPLPVHLCHCHVCRQTHGTLASFHAALPKDVSPVFIAPSSFASSLTGYTHSQGATATRLFCKTCGCHIGDVDLRPDPPETGTPRWVDVASSIFDQHTPDTFQIRSHIFTRGAVPGLAEWLPAIGGRALNTWNPGEGDPELGIPGPAEKGKEFDERGGERLRAECHCGGVSFTLPRPGIPEIADDPYISRWISPKDPNKYAACLDLCGDCRLLDGTHFLAWTFVPLAFCEPKIGPDLKIGTMVTYRSSEDVLRSFCGVCGATVFYAVADRVPTERQRIVDLAVGVLRAPEGVLAEEWMTWRTGRCSWVEAGKAYDGEFAEALARGVDEWGVKRYGESVDFKLPHTRG</sequence>
<dbReference type="GO" id="GO:0016846">
    <property type="term" value="F:carbon-sulfur lyase activity"/>
    <property type="evidence" value="ECO:0007669"/>
    <property type="project" value="InterPro"/>
</dbReference>
<dbReference type="Pfam" id="PF04828">
    <property type="entry name" value="GFA"/>
    <property type="match status" value="1"/>
</dbReference>
<dbReference type="PROSITE" id="PS51891">
    <property type="entry name" value="CENP_V_GFA"/>
    <property type="match status" value="1"/>
</dbReference>